<sequence length="148" mass="15615">MTVLPTLLTFTGALIIALVVQLGAHVSDVHRSALERGLDMKAQEVYAWLPRLRDVKKSDPVGALLAATVVFGCGSTIAALIGFCNAALQPDTGPGEWPILLLLFADVVALGALSIRALAVGTRHRLSEPDKMNTEPEETKSGDGDVTV</sequence>
<evidence type="ECO:0000313" key="4">
    <source>
        <dbReference type="Proteomes" id="UP000219435"/>
    </source>
</evidence>
<evidence type="ECO:0000313" key="3">
    <source>
        <dbReference type="EMBL" id="SOC47957.1"/>
    </source>
</evidence>
<evidence type="ECO:0000256" key="1">
    <source>
        <dbReference type="SAM" id="MobiDB-lite"/>
    </source>
</evidence>
<keyword evidence="2" id="KW-0472">Membrane</keyword>
<dbReference type="EMBL" id="OBQI01000001">
    <property type="protein sequence ID" value="SOC47957.1"/>
    <property type="molecule type" value="Genomic_DNA"/>
</dbReference>
<keyword evidence="2" id="KW-1133">Transmembrane helix</keyword>
<feature type="transmembrane region" description="Helical" evidence="2">
    <location>
        <begin position="61"/>
        <end position="88"/>
    </location>
</feature>
<keyword evidence="4" id="KW-1185">Reference proteome</keyword>
<dbReference type="AlphaFoldDB" id="A0A285V1Z1"/>
<accession>A0A285V1Z1</accession>
<feature type="transmembrane region" description="Helical" evidence="2">
    <location>
        <begin position="6"/>
        <end position="26"/>
    </location>
</feature>
<reference evidence="4" key="1">
    <citation type="submission" date="2017-08" db="EMBL/GenBank/DDBJ databases">
        <authorList>
            <person name="Varghese N."/>
            <person name="Submissions S."/>
        </authorList>
    </citation>
    <scope>NUCLEOTIDE SEQUENCE [LARGE SCALE GENOMIC DNA]</scope>
    <source>
        <strain evidence="4">DSM 4725</strain>
    </source>
</reference>
<evidence type="ECO:0000256" key="2">
    <source>
        <dbReference type="SAM" id="Phobius"/>
    </source>
</evidence>
<keyword evidence="2" id="KW-0812">Transmembrane</keyword>
<gene>
    <name evidence="3" type="ORF">SAMN05660748_1147</name>
</gene>
<dbReference type="RefSeq" id="WP_097193953.1">
    <property type="nucleotide sequence ID" value="NZ_OBQI01000001.1"/>
</dbReference>
<dbReference type="Proteomes" id="UP000219435">
    <property type="component" value="Unassembled WGS sequence"/>
</dbReference>
<proteinExistence type="predicted"/>
<feature type="region of interest" description="Disordered" evidence="1">
    <location>
        <begin position="126"/>
        <end position="148"/>
    </location>
</feature>
<protein>
    <submittedName>
        <fullName evidence="3">Uncharacterized protein</fullName>
    </submittedName>
</protein>
<name>A0A285V1Z1_9ACTN</name>
<organism evidence="3 4">
    <name type="scientific">Blastococcus aggregatus</name>
    <dbReference type="NCBI Taxonomy" id="38502"/>
    <lineage>
        <taxon>Bacteria</taxon>
        <taxon>Bacillati</taxon>
        <taxon>Actinomycetota</taxon>
        <taxon>Actinomycetes</taxon>
        <taxon>Geodermatophilales</taxon>
        <taxon>Geodermatophilaceae</taxon>
        <taxon>Blastococcus</taxon>
    </lineage>
</organism>
<feature type="transmembrane region" description="Helical" evidence="2">
    <location>
        <begin position="100"/>
        <end position="119"/>
    </location>
</feature>